<dbReference type="Pfam" id="PF12824">
    <property type="entry name" value="MRP-L20"/>
    <property type="match status" value="1"/>
</dbReference>
<dbReference type="AlphaFoldDB" id="A0A9P8Q1X7"/>
<evidence type="ECO:0000313" key="1">
    <source>
        <dbReference type="EMBL" id="KAH3682526.1"/>
    </source>
</evidence>
<organism evidence="1 2">
    <name type="scientific">Wickerhamomyces pijperi</name>
    <name type="common">Yeast</name>
    <name type="synonym">Pichia pijperi</name>
    <dbReference type="NCBI Taxonomy" id="599730"/>
    <lineage>
        <taxon>Eukaryota</taxon>
        <taxon>Fungi</taxon>
        <taxon>Dikarya</taxon>
        <taxon>Ascomycota</taxon>
        <taxon>Saccharomycotina</taxon>
        <taxon>Saccharomycetes</taxon>
        <taxon>Phaffomycetales</taxon>
        <taxon>Wickerhamomycetaceae</taxon>
        <taxon>Wickerhamomyces</taxon>
    </lineage>
</organism>
<reference evidence="1" key="1">
    <citation type="journal article" date="2021" name="Open Biol.">
        <title>Shared evolutionary footprints suggest mitochondrial oxidative damage underlies multiple complex I losses in fungi.</title>
        <authorList>
            <person name="Schikora-Tamarit M.A."/>
            <person name="Marcet-Houben M."/>
            <person name="Nosek J."/>
            <person name="Gabaldon T."/>
        </authorList>
    </citation>
    <scope>NUCLEOTIDE SEQUENCE</scope>
    <source>
        <strain evidence="1">CBS2887</strain>
    </source>
</reference>
<dbReference type="PANTHER" id="PTHR28266:SF1">
    <property type="entry name" value="LARGE RIBOSOMAL SUBUNIT PROTEIN ML58"/>
    <property type="match status" value="1"/>
</dbReference>
<comment type="caution">
    <text evidence="1">The sequence shown here is derived from an EMBL/GenBank/DDBJ whole genome shotgun (WGS) entry which is preliminary data.</text>
</comment>
<gene>
    <name evidence="1" type="ORF">WICPIJ_006517</name>
</gene>
<protein>
    <recommendedName>
        <fullName evidence="3">54S ribosomal protein L20, mitochondrial</fullName>
    </recommendedName>
</protein>
<evidence type="ECO:0008006" key="3">
    <source>
        <dbReference type="Google" id="ProtNLM"/>
    </source>
</evidence>
<evidence type="ECO:0000313" key="2">
    <source>
        <dbReference type="Proteomes" id="UP000774326"/>
    </source>
</evidence>
<proteinExistence type="predicted"/>
<dbReference type="PANTHER" id="PTHR28266">
    <property type="entry name" value="54S RIBOSOMAL PROTEIN L20, MITOCHONDRIAL"/>
    <property type="match status" value="1"/>
</dbReference>
<keyword evidence="2" id="KW-1185">Reference proteome</keyword>
<dbReference type="GO" id="GO:0005762">
    <property type="term" value="C:mitochondrial large ribosomal subunit"/>
    <property type="evidence" value="ECO:0007669"/>
    <property type="project" value="TreeGrafter"/>
</dbReference>
<reference evidence="1" key="2">
    <citation type="submission" date="2021-01" db="EMBL/GenBank/DDBJ databases">
        <authorList>
            <person name="Schikora-Tamarit M.A."/>
        </authorList>
    </citation>
    <scope>NUCLEOTIDE SEQUENCE</scope>
    <source>
        <strain evidence="1">CBS2887</strain>
    </source>
</reference>
<dbReference type="InterPro" id="IPR024388">
    <property type="entry name" value="Ribosomal_mL58"/>
</dbReference>
<accession>A0A9P8Q1X7</accession>
<name>A0A9P8Q1X7_WICPI</name>
<dbReference type="Proteomes" id="UP000774326">
    <property type="component" value="Unassembled WGS sequence"/>
</dbReference>
<dbReference type="EMBL" id="JAEUBG010003665">
    <property type="protein sequence ID" value="KAH3682526.1"/>
    <property type="molecule type" value="Genomic_DNA"/>
</dbReference>
<dbReference type="GO" id="GO:0003735">
    <property type="term" value="F:structural constituent of ribosome"/>
    <property type="evidence" value="ECO:0007669"/>
    <property type="project" value="TreeGrafter"/>
</dbReference>
<dbReference type="OrthoDB" id="6021263at2759"/>
<sequence length="176" mass="20477">MLRLIPQTFTRHHSTNTTVKPLKRVPSLFNKINSASNVKPNYQPGLYHHPAPSASIISTPDVFLPQNDQRKGLNVKKEVLGPTVSQPREKKLNLTPEEVSQIQKLRLEQPELWTRSKLAAEFNVSPFTISLVSNPNKQRSEEMQQRLQTIKESWGRQRYLARLDRKKRAVNWYRDE</sequence>